<dbReference type="Proteomes" id="UP000623129">
    <property type="component" value="Unassembled WGS sequence"/>
</dbReference>
<evidence type="ECO:0000259" key="2">
    <source>
        <dbReference type="Pfam" id="PF05678"/>
    </source>
</evidence>
<dbReference type="OrthoDB" id="693437at2759"/>
<evidence type="ECO:0000256" key="1">
    <source>
        <dbReference type="SAM" id="MobiDB-lite"/>
    </source>
</evidence>
<dbReference type="EMBL" id="SWLB01000017">
    <property type="protein sequence ID" value="KAF3327622.1"/>
    <property type="molecule type" value="Genomic_DNA"/>
</dbReference>
<protein>
    <submittedName>
        <fullName evidence="3">VQ motif-containing protein 25</fullName>
    </submittedName>
</protein>
<dbReference type="Pfam" id="PF05678">
    <property type="entry name" value="VQ"/>
    <property type="match status" value="1"/>
</dbReference>
<dbReference type="InterPro" id="IPR008889">
    <property type="entry name" value="VQ"/>
</dbReference>
<feature type="domain" description="VQ" evidence="2">
    <location>
        <begin position="18"/>
        <end position="44"/>
    </location>
</feature>
<evidence type="ECO:0000313" key="3">
    <source>
        <dbReference type="EMBL" id="KAF3327622.1"/>
    </source>
</evidence>
<dbReference type="GO" id="GO:0005634">
    <property type="term" value="C:nucleus"/>
    <property type="evidence" value="ECO:0007669"/>
    <property type="project" value="TreeGrafter"/>
</dbReference>
<keyword evidence="4" id="KW-1185">Reference proteome</keyword>
<organism evidence="3 4">
    <name type="scientific">Carex littledalei</name>
    <dbReference type="NCBI Taxonomy" id="544730"/>
    <lineage>
        <taxon>Eukaryota</taxon>
        <taxon>Viridiplantae</taxon>
        <taxon>Streptophyta</taxon>
        <taxon>Embryophyta</taxon>
        <taxon>Tracheophyta</taxon>
        <taxon>Spermatophyta</taxon>
        <taxon>Magnoliopsida</taxon>
        <taxon>Liliopsida</taxon>
        <taxon>Poales</taxon>
        <taxon>Cyperaceae</taxon>
        <taxon>Cyperoideae</taxon>
        <taxon>Cariceae</taxon>
        <taxon>Carex</taxon>
        <taxon>Carex subgen. Euthyceras</taxon>
    </lineage>
</organism>
<dbReference type="AlphaFoldDB" id="A0A833QUJ0"/>
<gene>
    <name evidence="3" type="ORF">FCM35_KLT07740</name>
</gene>
<name>A0A833QUJ0_9POAL</name>
<sequence length="130" mass="14774">MENTRSTKMVPKVRIIHIVAPDIIKTDVSNFRDLVQRLTGKPTKPIGGTGTGTDDTGKKRKSQCIEDSTYTPEKKPKIEDQTIKLEQVEDSKVWFEANSLSNGYLKSLEEMDGFFFSYECDWYEGVLGFV</sequence>
<accession>A0A833QUJ0</accession>
<dbReference type="PANTHER" id="PTHR33143:SF3">
    <property type="entry name" value="VQ MOTIF-CONTAINING PROTEIN 17-RELATED"/>
    <property type="match status" value="1"/>
</dbReference>
<evidence type="ECO:0000313" key="4">
    <source>
        <dbReference type="Proteomes" id="UP000623129"/>
    </source>
</evidence>
<feature type="region of interest" description="Disordered" evidence="1">
    <location>
        <begin position="39"/>
        <end position="75"/>
    </location>
</feature>
<dbReference type="InterPro" id="IPR039607">
    <property type="entry name" value="VQ_8/17/18/20/21/25"/>
</dbReference>
<comment type="caution">
    <text evidence="3">The sequence shown here is derived from an EMBL/GenBank/DDBJ whole genome shotgun (WGS) entry which is preliminary data.</text>
</comment>
<reference evidence="3" key="1">
    <citation type="submission" date="2020-01" db="EMBL/GenBank/DDBJ databases">
        <title>Genome sequence of Kobresia littledalei, the first chromosome-level genome in the family Cyperaceae.</title>
        <authorList>
            <person name="Qu G."/>
        </authorList>
    </citation>
    <scope>NUCLEOTIDE SEQUENCE</scope>
    <source>
        <strain evidence="3">C.B.Clarke</strain>
        <tissue evidence="3">Leaf</tissue>
    </source>
</reference>
<proteinExistence type="predicted"/>
<dbReference type="PANTHER" id="PTHR33143">
    <property type="entry name" value="F16F4.1 PROTEIN-RELATED"/>
    <property type="match status" value="1"/>
</dbReference>